<proteinExistence type="inferred from homology"/>
<dbReference type="Pfam" id="PF03734">
    <property type="entry name" value="YkuD"/>
    <property type="match status" value="1"/>
</dbReference>
<dbReference type="PANTHER" id="PTHR41533">
    <property type="entry name" value="L,D-TRANSPEPTIDASE HI_1667-RELATED"/>
    <property type="match status" value="1"/>
</dbReference>
<dbReference type="InterPro" id="IPR038063">
    <property type="entry name" value="Transpep_catalytic_dom"/>
</dbReference>
<dbReference type="RefSeq" id="WP_245118249.1">
    <property type="nucleotide sequence ID" value="NZ_CP095061.1"/>
</dbReference>
<keyword evidence="10" id="KW-1185">Reference proteome</keyword>
<evidence type="ECO:0000313" key="9">
    <source>
        <dbReference type="EMBL" id="UOQ64432.1"/>
    </source>
</evidence>
<name>A0ABY4G0U7_9BACT</name>
<dbReference type="InterPro" id="IPR045380">
    <property type="entry name" value="LD_TPept_scaffold_dom"/>
</dbReference>
<keyword evidence="3" id="KW-0808">Transferase</keyword>
<evidence type="ECO:0000256" key="2">
    <source>
        <dbReference type="ARBA" id="ARBA00005992"/>
    </source>
</evidence>
<dbReference type="Gene3D" id="2.40.440.10">
    <property type="entry name" value="L,D-transpeptidase catalytic domain-like"/>
    <property type="match status" value="1"/>
</dbReference>
<sequence length="500" mass="55552">MKTSLHILLQILLPRFQRRIEALPAVAKSAGAGLRHAGVLFLVLASVSVDAFGMGRTTEPLDASVATELRTQAAKAGAGSVSAFYSRLEYAPVWTQPGGPTPEAQAALQLLTQAQRYGLKPAEYNVALLQAMLDSLSHSGTESMQLRVRTEQQITAALLRFAYHLHDGRITDSSLRPAQPVGELVFDAVAHLQQAVRSGHFTEYMLTAQPTSRSYVRLMWAWQRLLQTDSAAAKRVALPVALNLERLRWEPRADSLYLVVNIPAYSLQVVRGAKVVATHRVVVGKTETPTPELFSRLTFFQAAPEWRVPQSISANEMLPKLRRDPSSLTERGFELFTAAGKRVNPYRVNWKQVQPETFTYQIRQLPSADNALGNVVFRFANPYSIYLHDTPTKAAFRATNRALSHGCIRVEKPLELARFLLQRDNPARADDLNHDLQTSLNRSETKGFGLQAPVPLMVRYLTCEADGDRLRVLPDIYGRDQALTQAWQGEAVAPTALALR</sequence>
<evidence type="ECO:0000256" key="7">
    <source>
        <dbReference type="PROSITE-ProRule" id="PRU01373"/>
    </source>
</evidence>
<dbReference type="Pfam" id="PF20142">
    <property type="entry name" value="Scaffold"/>
    <property type="match status" value="1"/>
</dbReference>
<keyword evidence="6 7" id="KW-0961">Cell wall biogenesis/degradation</keyword>
<comment type="similarity">
    <text evidence="2">Belongs to the YkuD family.</text>
</comment>
<dbReference type="PANTHER" id="PTHR41533:SF2">
    <property type="entry name" value="BLR7131 PROTEIN"/>
    <property type="match status" value="1"/>
</dbReference>
<gene>
    <name evidence="9" type="ORF">MUN86_12610</name>
</gene>
<comment type="pathway">
    <text evidence="1 7">Cell wall biogenesis; peptidoglycan biosynthesis.</text>
</comment>
<organism evidence="9 10">
    <name type="scientific">Hymenobacter volaticus</name>
    <dbReference type="NCBI Taxonomy" id="2932254"/>
    <lineage>
        <taxon>Bacteria</taxon>
        <taxon>Pseudomonadati</taxon>
        <taxon>Bacteroidota</taxon>
        <taxon>Cytophagia</taxon>
        <taxon>Cytophagales</taxon>
        <taxon>Hymenobacteraceae</taxon>
        <taxon>Hymenobacter</taxon>
    </lineage>
</organism>
<evidence type="ECO:0000256" key="6">
    <source>
        <dbReference type="ARBA" id="ARBA00023316"/>
    </source>
</evidence>
<dbReference type="PROSITE" id="PS52029">
    <property type="entry name" value="LD_TPASE"/>
    <property type="match status" value="1"/>
</dbReference>
<evidence type="ECO:0000256" key="4">
    <source>
        <dbReference type="ARBA" id="ARBA00022960"/>
    </source>
</evidence>
<evidence type="ECO:0000256" key="5">
    <source>
        <dbReference type="ARBA" id="ARBA00022984"/>
    </source>
</evidence>
<accession>A0ABY4G0U7</accession>
<dbReference type="SUPFAM" id="SSF141523">
    <property type="entry name" value="L,D-transpeptidase catalytic domain-like"/>
    <property type="match status" value="1"/>
</dbReference>
<feature type="active site" description="Proton donor/acceptor" evidence="7">
    <location>
        <position position="388"/>
    </location>
</feature>
<protein>
    <submittedName>
        <fullName evidence="9">L,D-transpeptidase family protein</fullName>
    </submittedName>
</protein>
<feature type="active site" description="Nucleophile" evidence="7">
    <location>
        <position position="407"/>
    </location>
</feature>
<keyword evidence="4 7" id="KW-0133">Cell shape</keyword>
<evidence type="ECO:0000259" key="8">
    <source>
        <dbReference type="PROSITE" id="PS52029"/>
    </source>
</evidence>
<dbReference type="CDD" id="cd16913">
    <property type="entry name" value="YkuD_like"/>
    <property type="match status" value="1"/>
</dbReference>
<evidence type="ECO:0000313" key="10">
    <source>
        <dbReference type="Proteomes" id="UP000830401"/>
    </source>
</evidence>
<dbReference type="Proteomes" id="UP000830401">
    <property type="component" value="Chromosome"/>
</dbReference>
<dbReference type="InterPro" id="IPR052905">
    <property type="entry name" value="LD-transpeptidase_YkuD-like"/>
</dbReference>
<dbReference type="InterPro" id="IPR005490">
    <property type="entry name" value="LD_TPept_cat_dom"/>
</dbReference>
<feature type="domain" description="L,D-TPase catalytic" evidence="8">
    <location>
        <begin position="256"/>
        <end position="430"/>
    </location>
</feature>
<evidence type="ECO:0000256" key="3">
    <source>
        <dbReference type="ARBA" id="ARBA00022679"/>
    </source>
</evidence>
<reference evidence="9" key="1">
    <citation type="submission" date="2022-04" db="EMBL/GenBank/DDBJ databases">
        <title>Hymenobacter sp. isolated from the air.</title>
        <authorList>
            <person name="Won M."/>
            <person name="Lee C.-M."/>
            <person name="Woen H.-Y."/>
            <person name="Kwon S.-W."/>
        </authorList>
    </citation>
    <scope>NUCLEOTIDE SEQUENCE</scope>
    <source>
        <strain evidence="9">5420S-77</strain>
    </source>
</reference>
<evidence type="ECO:0000256" key="1">
    <source>
        <dbReference type="ARBA" id="ARBA00004752"/>
    </source>
</evidence>
<keyword evidence="5 7" id="KW-0573">Peptidoglycan synthesis</keyword>
<dbReference type="EMBL" id="CP095061">
    <property type="protein sequence ID" value="UOQ64432.1"/>
    <property type="molecule type" value="Genomic_DNA"/>
</dbReference>